<accession>A0ABS5Y9K4</accession>
<organism evidence="1 2">
    <name type="scientific">Candidatus Sodalis endolongispinus</name>
    <dbReference type="NCBI Taxonomy" id="2812662"/>
    <lineage>
        <taxon>Bacteria</taxon>
        <taxon>Pseudomonadati</taxon>
        <taxon>Pseudomonadota</taxon>
        <taxon>Gammaproteobacteria</taxon>
        <taxon>Enterobacterales</taxon>
        <taxon>Bruguierivoracaceae</taxon>
        <taxon>Sodalis</taxon>
    </lineage>
</organism>
<proteinExistence type="predicted"/>
<gene>
    <name evidence="1" type="ORF">JZM24_05170</name>
</gene>
<evidence type="ECO:0000313" key="2">
    <source>
        <dbReference type="Proteomes" id="UP000811282"/>
    </source>
</evidence>
<protein>
    <submittedName>
        <fullName evidence="1">Uncharacterized protein</fullName>
    </submittedName>
</protein>
<keyword evidence="2" id="KW-1185">Reference proteome</keyword>
<dbReference type="RefSeq" id="WP_215668865.1">
    <property type="nucleotide sequence ID" value="NZ_JAFJYC010000001.1"/>
</dbReference>
<dbReference type="EMBL" id="JAFJYC010000001">
    <property type="protein sequence ID" value="MBT9431678.1"/>
    <property type="molecule type" value="Genomic_DNA"/>
</dbReference>
<reference evidence="1 2" key="1">
    <citation type="journal article" date="2021" name="Genome Biol. Evol.">
        <title>The evolution of interdependence in a four-way mealybug symbiosis.</title>
        <authorList>
            <person name="Garber A.I."/>
            <person name="Kupper M."/>
            <person name="Laetsch D.R."/>
            <person name="Weldon S.R."/>
            <person name="Ladinsky M.S."/>
            <person name="Bjorkman P.J."/>
            <person name="McCutcheon J.P."/>
        </authorList>
    </citation>
    <scope>NUCLEOTIDE SEQUENCE [LARGE SCALE GENOMIC DNA]</scope>
    <source>
        <strain evidence="1">SOD</strain>
    </source>
</reference>
<evidence type="ECO:0000313" key="1">
    <source>
        <dbReference type="EMBL" id="MBT9431678.1"/>
    </source>
</evidence>
<name>A0ABS5Y9K4_9GAMM</name>
<dbReference type="Proteomes" id="UP000811282">
    <property type="component" value="Unassembled WGS sequence"/>
</dbReference>
<comment type="caution">
    <text evidence="1">The sequence shown here is derived from an EMBL/GenBank/DDBJ whole genome shotgun (WGS) entry which is preliminary data.</text>
</comment>
<sequence length="221" mass="25846">MKLIKLKHDKKTSYFNVKHAQVLELSFLRDVSRTTIITFRDLVVPKIMKEEYTVNGTSRYLFDDIDDVLLYNVQSYSPLYAQIIWDIAHQVKPSGMIYLAENYDTDCLLERSYFRDAFIEVNNASNYLRAFQKVSPLIIESDRGLDEWTFCIPVGPEEPQFLNKCVERILELDIPNKEIILCGMPHKDFKFFDKVRIVGEDIPAPPVHITRKKTLSRGLRH</sequence>